<evidence type="ECO:0000313" key="3">
    <source>
        <dbReference type="EMBL" id="GGN38118.1"/>
    </source>
</evidence>
<keyword evidence="1" id="KW-0732">Signal</keyword>
<feature type="chain" id="PRO_5046810087" description="Pili assembly chaperone N-terminal domain-containing protein" evidence="1">
    <location>
        <begin position="19"/>
        <end position="217"/>
    </location>
</feature>
<dbReference type="RefSeq" id="WP_189056535.1">
    <property type="nucleotide sequence ID" value="NZ_BMOR01000007.1"/>
</dbReference>
<feature type="domain" description="Pili assembly chaperone N-terminal" evidence="2">
    <location>
        <begin position="34"/>
        <end position="119"/>
    </location>
</feature>
<evidence type="ECO:0000256" key="1">
    <source>
        <dbReference type="SAM" id="SignalP"/>
    </source>
</evidence>
<dbReference type="Gene3D" id="2.60.40.10">
    <property type="entry name" value="Immunoglobulins"/>
    <property type="match status" value="1"/>
</dbReference>
<dbReference type="Proteomes" id="UP000645517">
    <property type="component" value="Unassembled WGS sequence"/>
</dbReference>
<dbReference type="InterPro" id="IPR016147">
    <property type="entry name" value="Pili_assmbl_chaperone_N"/>
</dbReference>
<dbReference type="InterPro" id="IPR050643">
    <property type="entry name" value="Periplasmic_pilus_chap"/>
</dbReference>
<keyword evidence="4" id="KW-1185">Reference proteome</keyword>
<proteinExistence type="predicted"/>
<gene>
    <name evidence="3" type="ORF">GCM10010842_20670</name>
</gene>
<comment type="caution">
    <text evidence="3">The sequence shown here is derived from an EMBL/GenBank/DDBJ whole genome shotgun (WGS) entry which is preliminary data.</text>
</comment>
<organism evidence="3 4">
    <name type="scientific">Deinococcus daejeonensis</name>
    <dbReference type="NCBI Taxonomy" id="1007098"/>
    <lineage>
        <taxon>Bacteria</taxon>
        <taxon>Thermotogati</taxon>
        <taxon>Deinococcota</taxon>
        <taxon>Deinococci</taxon>
        <taxon>Deinococcales</taxon>
        <taxon>Deinococcaceae</taxon>
        <taxon>Deinococcus</taxon>
    </lineage>
</organism>
<evidence type="ECO:0000259" key="2">
    <source>
        <dbReference type="Pfam" id="PF00345"/>
    </source>
</evidence>
<dbReference type="SUPFAM" id="SSF49354">
    <property type="entry name" value="PapD-like"/>
    <property type="match status" value="1"/>
</dbReference>
<reference evidence="4" key="1">
    <citation type="journal article" date="2019" name="Int. J. Syst. Evol. Microbiol.">
        <title>The Global Catalogue of Microorganisms (GCM) 10K type strain sequencing project: providing services to taxonomists for standard genome sequencing and annotation.</title>
        <authorList>
            <consortium name="The Broad Institute Genomics Platform"/>
            <consortium name="The Broad Institute Genome Sequencing Center for Infectious Disease"/>
            <person name="Wu L."/>
            <person name="Ma J."/>
        </authorList>
    </citation>
    <scope>NUCLEOTIDE SEQUENCE [LARGE SCALE GENOMIC DNA]</scope>
    <source>
        <strain evidence="4">JCM 16918</strain>
    </source>
</reference>
<dbReference type="InterPro" id="IPR008962">
    <property type="entry name" value="PapD-like_sf"/>
</dbReference>
<dbReference type="InterPro" id="IPR013783">
    <property type="entry name" value="Ig-like_fold"/>
</dbReference>
<dbReference type="EMBL" id="BMOR01000007">
    <property type="protein sequence ID" value="GGN38118.1"/>
    <property type="molecule type" value="Genomic_DNA"/>
</dbReference>
<evidence type="ECO:0000313" key="4">
    <source>
        <dbReference type="Proteomes" id="UP000645517"/>
    </source>
</evidence>
<accession>A0ABQ2J326</accession>
<feature type="signal peptide" evidence="1">
    <location>
        <begin position="1"/>
        <end position="18"/>
    </location>
</feature>
<dbReference type="Pfam" id="PF00345">
    <property type="entry name" value="PapD_N"/>
    <property type="match status" value="1"/>
</dbReference>
<sequence>MTRLGVLLAALLGGAALAATLQVTPLSLEIDLRRSKAGSVTVTNTGRDAARYRVTVLRVSQDGQEALQPAPDVVLNPSTFTVAAGARQVLRAGFTGAAPASAEVAYRVMVQQVPLPGSAATVSSLLSVGVPLYVRTRDGEPDVTFWTERTEQGPVLVARNAGGRRAVLANLSVPGRTLGSLVLVAGGEMRWPVTEGVDRVTFEAGGGQARAATVAAR</sequence>
<dbReference type="PANTHER" id="PTHR30251">
    <property type="entry name" value="PILUS ASSEMBLY CHAPERONE"/>
    <property type="match status" value="1"/>
</dbReference>
<dbReference type="PANTHER" id="PTHR30251:SF4">
    <property type="entry name" value="SLR1668 PROTEIN"/>
    <property type="match status" value="1"/>
</dbReference>
<protein>
    <recommendedName>
        <fullName evidence="2">Pili assembly chaperone N-terminal domain-containing protein</fullName>
    </recommendedName>
</protein>
<name>A0ABQ2J326_9DEIO</name>